<comment type="caution">
    <text evidence="1">The sequence shown here is derived from an EMBL/GenBank/DDBJ whole genome shotgun (WGS) entry which is preliminary data.</text>
</comment>
<name>A0ABP8VTL3_9PSEU</name>
<sequence>MSRPGAAECRRVFGWPVRGSDLVLGAGIGAAAVPRARAGQVVENLGRQGCRAAALSVPPVVIFLAEADVLPGDLDGLPADVRVLASGTAIPLPGAPGPARWLVPPDPRQRWLPSLTAVLAAARVASYCR</sequence>
<keyword evidence="2" id="KW-1185">Reference proteome</keyword>
<reference evidence="2" key="1">
    <citation type="journal article" date="2019" name="Int. J. Syst. Evol. Microbiol.">
        <title>The Global Catalogue of Microorganisms (GCM) 10K type strain sequencing project: providing services to taxonomists for standard genome sequencing and annotation.</title>
        <authorList>
            <consortium name="The Broad Institute Genomics Platform"/>
            <consortium name="The Broad Institute Genome Sequencing Center for Infectious Disease"/>
            <person name="Wu L."/>
            <person name="Ma J."/>
        </authorList>
    </citation>
    <scope>NUCLEOTIDE SEQUENCE [LARGE SCALE GENOMIC DNA]</scope>
    <source>
        <strain evidence="2">JCM 18054</strain>
    </source>
</reference>
<dbReference type="EMBL" id="BAABIB010000172">
    <property type="protein sequence ID" value="GAA4671675.1"/>
    <property type="molecule type" value="Genomic_DNA"/>
</dbReference>
<protein>
    <submittedName>
        <fullName evidence="1">Uncharacterized protein</fullName>
    </submittedName>
</protein>
<gene>
    <name evidence="1" type="ORF">GCM10023214_78250</name>
</gene>
<organism evidence="1 2">
    <name type="scientific">Amycolatopsis dongchuanensis</name>
    <dbReference type="NCBI Taxonomy" id="1070866"/>
    <lineage>
        <taxon>Bacteria</taxon>
        <taxon>Bacillati</taxon>
        <taxon>Actinomycetota</taxon>
        <taxon>Actinomycetes</taxon>
        <taxon>Pseudonocardiales</taxon>
        <taxon>Pseudonocardiaceae</taxon>
        <taxon>Amycolatopsis</taxon>
    </lineage>
</organism>
<evidence type="ECO:0000313" key="1">
    <source>
        <dbReference type="EMBL" id="GAA4671675.1"/>
    </source>
</evidence>
<evidence type="ECO:0000313" key="2">
    <source>
        <dbReference type="Proteomes" id="UP001500192"/>
    </source>
</evidence>
<proteinExistence type="predicted"/>
<dbReference type="Proteomes" id="UP001500192">
    <property type="component" value="Unassembled WGS sequence"/>
</dbReference>
<accession>A0ABP8VTL3</accession>